<proteinExistence type="predicted"/>
<dbReference type="Proteomes" id="UP000299102">
    <property type="component" value="Unassembled WGS sequence"/>
</dbReference>
<organism evidence="1 2">
    <name type="scientific">Eumeta variegata</name>
    <name type="common">Bagworm moth</name>
    <name type="synonym">Eumeta japonica</name>
    <dbReference type="NCBI Taxonomy" id="151549"/>
    <lineage>
        <taxon>Eukaryota</taxon>
        <taxon>Metazoa</taxon>
        <taxon>Ecdysozoa</taxon>
        <taxon>Arthropoda</taxon>
        <taxon>Hexapoda</taxon>
        <taxon>Insecta</taxon>
        <taxon>Pterygota</taxon>
        <taxon>Neoptera</taxon>
        <taxon>Endopterygota</taxon>
        <taxon>Lepidoptera</taxon>
        <taxon>Glossata</taxon>
        <taxon>Ditrysia</taxon>
        <taxon>Tineoidea</taxon>
        <taxon>Psychidae</taxon>
        <taxon>Oiketicinae</taxon>
        <taxon>Eumeta</taxon>
    </lineage>
</organism>
<sequence length="150" mass="16668">MHNGYINKHISHGPPRFLTFEPVLSFDVTEQYFVEVAAQREQPHCGVRRSREAFGLCDGRAEAMSCFRLDGMWVIAIDDGRRRNWIATAIGSGIGSGTGDKRKGGGEAEFEILKQFKTARVRVTAGGPGRRLSGRVGIDTRDIFLKRCVI</sequence>
<evidence type="ECO:0000313" key="1">
    <source>
        <dbReference type="EMBL" id="GBP33132.1"/>
    </source>
</evidence>
<gene>
    <name evidence="1" type="ORF">EVAR_18613_1</name>
</gene>
<evidence type="ECO:0000313" key="2">
    <source>
        <dbReference type="Proteomes" id="UP000299102"/>
    </source>
</evidence>
<dbReference type="AlphaFoldDB" id="A0A4C1V4C8"/>
<dbReference type="EMBL" id="BGZK01000269">
    <property type="protein sequence ID" value="GBP33132.1"/>
    <property type="molecule type" value="Genomic_DNA"/>
</dbReference>
<keyword evidence="2" id="KW-1185">Reference proteome</keyword>
<name>A0A4C1V4C8_EUMVA</name>
<reference evidence="1 2" key="1">
    <citation type="journal article" date="2019" name="Commun. Biol.">
        <title>The bagworm genome reveals a unique fibroin gene that provides high tensile strength.</title>
        <authorList>
            <person name="Kono N."/>
            <person name="Nakamura H."/>
            <person name="Ohtoshi R."/>
            <person name="Tomita M."/>
            <person name="Numata K."/>
            <person name="Arakawa K."/>
        </authorList>
    </citation>
    <scope>NUCLEOTIDE SEQUENCE [LARGE SCALE GENOMIC DNA]</scope>
</reference>
<comment type="caution">
    <text evidence="1">The sequence shown here is derived from an EMBL/GenBank/DDBJ whole genome shotgun (WGS) entry which is preliminary data.</text>
</comment>
<protein>
    <submittedName>
        <fullName evidence="1">Uncharacterized protein</fullName>
    </submittedName>
</protein>
<accession>A0A4C1V4C8</accession>